<dbReference type="Proteomes" id="UP000479043">
    <property type="component" value="Unassembled WGS sequence"/>
</dbReference>
<feature type="domain" description="BON" evidence="1">
    <location>
        <begin position="106"/>
        <end position="174"/>
    </location>
</feature>
<protein>
    <submittedName>
        <fullName evidence="2">BON domain-containing protein</fullName>
    </submittedName>
</protein>
<dbReference type="RefSeq" id="WP_160974159.1">
    <property type="nucleotide sequence ID" value="NZ_WWEN01000005.1"/>
</dbReference>
<dbReference type="AlphaFoldDB" id="A0A6L8LJM8"/>
<evidence type="ECO:0000259" key="1">
    <source>
        <dbReference type="PROSITE" id="PS50914"/>
    </source>
</evidence>
<accession>A0A6L8LJM8</accession>
<dbReference type="PANTHER" id="PTHR34606:SF15">
    <property type="entry name" value="BON DOMAIN-CONTAINING PROTEIN"/>
    <property type="match status" value="1"/>
</dbReference>
<dbReference type="Gene3D" id="3.30.1340.30">
    <property type="match status" value="2"/>
</dbReference>
<dbReference type="InterPro" id="IPR007055">
    <property type="entry name" value="BON_dom"/>
</dbReference>
<comment type="caution">
    <text evidence="2">The sequence shown here is derived from an EMBL/GenBank/DDBJ whole genome shotgun (WGS) entry which is preliminary data.</text>
</comment>
<dbReference type="EMBL" id="WWEN01000005">
    <property type="protein sequence ID" value="MYM56287.1"/>
    <property type="molecule type" value="Genomic_DNA"/>
</dbReference>
<gene>
    <name evidence="2" type="ORF">GR167_13295</name>
</gene>
<name>A0A6L8LJM8_9RHOB</name>
<feature type="domain" description="BON" evidence="1">
    <location>
        <begin position="179"/>
        <end position="247"/>
    </location>
</feature>
<evidence type="ECO:0000313" key="3">
    <source>
        <dbReference type="Proteomes" id="UP000479043"/>
    </source>
</evidence>
<evidence type="ECO:0000313" key="2">
    <source>
        <dbReference type="EMBL" id="MYM56287.1"/>
    </source>
</evidence>
<dbReference type="Pfam" id="PF04972">
    <property type="entry name" value="BON"/>
    <property type="match status" value="2"/>
</dbReference>
<dbReference type="InterPro" id="IPR051686">
    <property type="entry name" value="Lipoprotein_DolP"/>
</dbReference>
<organism evidence="2 3">
    <name type="scientific">Thalassovita mangrovi</name>
    <dbReference type="NCBI Taxonomy" id="2692236"/>
    <lineage>
        <taxon>Bacteria</taxon>
        <taxon>Pseudomonadati</taxon>
        <taxon>Pseudomonadota</taxon>
        <taxon>Alphaproteobacteria</taxon>
        <taxon>Rhodobacterales</taxon>
        <taxon>Roseobacteraceae</taxon>
        <taxon>Thalassovita</taxon>
    </lineage>
</organism>
<sequence>MDDQELLKVIQDAFANDPRLGPDFLPESMEFGSDGALIVMAEVDSIAAKKRALELAVAPDRVRAVVDRIRVAPAAYMKDRDIYKHLREFYCEEPAFRDFAIFEAGRGDGPEAPVFAQVSGPTDTPRGRIDFEVHDGVVILNGAVPGLVSQRLAGAMAWWVPGVRDVVNSLQPAPPEEDAPIRIEEAVRIVLDRDPYVDDTQIRVGVRGRVVRLTGAVRSPAERHMAEVDAWSILGVDEVINDIAAPAESETETE</sequence>
<dbReference type="PROSITE" id="PS50914">
    <property type="entry name" value="BON"/>
    <property type="match status" value="2"/>
</dbReference>
<reference evidence="2 3" key="1">
    <citation type="submission" date="2020-01" db="EMBL/GenBank/DDBJ databases">
        <authorList>
            <person name="Chen S."/>
        </authorList>
    </citation>
    <scope>NUCLEOTIDE SEQUENCE [LARGE SCALE GENOMIC DNA]</scope>
    <source>
        <strain evidence="2 3">GS-10</strain>
    </source>
</reference>
<proteinExistence type="predicted"/>
<dbReference type="PANTHER" id="PTHR34606">
    <property type="entry name" value="BON DOMAIN-CONTAINING PROTEIN"/>
    <property type="match status" value="1"/>
</dbReference>
<keyword evidence="3" id="KW-1185">Reference proteome</keyword>